<feature type="signal peptide" evidence="1">
    <location>
        <begin position="1"/>
        <end position="20"/>
    </location>
</feature>
<gene>
    <name evidence="2" type="ORF">ACFO5X_23960</name>
</gene>
<keyword evidence="3" id="KW-1185">Reference proteome</keyword>
<sequence length="200" mass="21759">MTRILSLLTALLMIAACTPAATPEDPLADLGAFRLGYNVVIADKMKKGPVSRDATKEEWEGVLKNAVAQRFGRYQGNQLYHFGISVEGYMLAPPGVPLIYKPKSALILNVTIWDDAANAKLNPEVKQFTVFESTTSGTFLVGSGNERTKEEQMAGLAANAVREIEKWMVEQKTEKGWFMPRAGAATEARVPSALAAPVTE</sequence>
<reference evidence="3" key="1">
    <citation type="journal article" date="2019" name="Int. J. Syst. Evol. Microbiol.">
        <title>The Global Catalogue of Microorganisms (GCM) 10K type strain sequencing project: providing services to taxonomists for standard genome sequencing and annotation.</title>
        <authorList>
            <consortium name="The Broad Institute Genomics Platform"/>
            <consortium name="The Broad Institute Genome Sequencing Center for Infectious Disease"/>
            <person name="Wu L."/>
            <person name="Ma J."/>
        </authorList>
    </citation>
    <scope>NUCLEOTIDE SEQUENCE [LARGE SCALE GENOMIC DNA]</scope>
    <source>
        <strain evidence="3">CGMCC 4.7283</strain>
    </source>
</reference>
<dbReference type="RefSeq" id="WP_380722338.1">
    <property type="nucleotide sequence ID" value="NZ_JBHSGI010000033.1"/>
</dbReference>
<feature type="chain" id="PRO_5047303699" description="DUF4136 domain-containing protein" evidence="1">
    <location>
        <begin position="21"/>
        <end position="200"/>
    </location>
</feature>
<accession>A0ABV9KNN5</accession>
<proteinExistence type="predicted"/>
<evidence type="ECO:0000313" key="2">
    <source>
        <dbReference type="EMBL" id="MFC4671629.1"/>
    </source>
</evidence>
<protein>
    <recommendedName>
        <fullName evidence="4">DUF4136 domain-containing protein</fullName>
    </recommendedName>
</protein>
<dbReference type="PROSITE" id="PS51257">
    <property type="entry name" value="PROKAR_LIPOPROTEIN"/>
    <property type="match status" value="1"/>
</dbReference>
<evidence type="ECO:0000313" key="3">
    <source>
        <dbReference type="Proteomes" id="UP001595973"/>
    </source>
</evidence>
<comment type="caution">
    <text evidence="2">The sequence shown here is derived from an EMBL/GenBank/DDBJ whole genome shotgun (WGS) entry which is preliminary data.</text>
</comment>
<dbReference type="EMBL" id="JBHSGI010000033">
    <property type="protein sequence ID" value="MFC4671629.1"/>
    <property type="molecule type" value="Genomic_DNA"/>
</dbReference>
<evidence type="ECO:0000256" key="1">
    <source>
        <dbReference type="SAM" id="SignalP"/>
    </source>
</evidence>
<organism evidence="2 3">
    <name type="scientific">Seohaeicola nanhaiensis</name>
    <dbReference type="NCBI Taxonomy" id="1387282"/>
    <lineage>
        <taxon>Bacteria</taxon>
        <taxon>Pseudomonadati</taxon>
        <taxon>Pseudomonadota</taxon>
        <taxon>Alphaproteobacteria</taxon>
        <taxon>Rhodobacterales</taxon>
        <taxon>Roseobacteraceae</taxon>
        <taxon>Seohaeicola</taxon>
    </lineage>
</organism>
<keyword evidence="1" id="KW-0732">Signal</keyword>
<name>A0ABV9KNN5_9RHOB</name>
<evidence type="ECO:0008006" key="4">
    <source>
        <dbReference type="Google" id="ProtNLM"/>
    </source>
</evidence>
<dbReference type="Proteomes" id="UP001595973">
    <property type="component" value="Unassembled WGS sequence"/>
</dbReference>